<evidence type="ECO:0000313" key="1">
    <source>
        <dbReference type="EMBL" id="KAK6763852.1"/>
    </source>
</evidence>
<dbReference type="Proteomes" id="UP001303046">
    <property type="component" value="Unassembled WGS sequence"/>
</dbReference>
<sequence>MPLCPTFIDLKKPFDSVETEAVEHRECSEKDQKHAALCSPLQHHSTFCFDPSSRNLALCQLQENAVNITERSIKIVMLGLSRFTQMRGSIRSSVQRQRSRIRDAAAFAKYSKIRWTDALQRQPLE</sequence>
<organism evidence="1 2">
    <name type="scientific">Necator americanus</name>
    <name type="common">Human hookworm</name>
    <dbReference type="NCBI Taxonomy" id="51031"/>
    <lineage>
        <taxon>Eukaryota</taxon>
        <taxon>Metazoa</taxon>
        <taxon>Ecdysozoa</taxon>
        <taxon>Nematoda</taxon>
        <taxon>Chromadorea</taxon>
        <taxon>Rhabditida</taxon>
        <taxon>Rhabditina</taxon>
        <taxon>Rhabditomorpha</taxon>
        <taxon>Strongyloidea</taxon>
        <taxon>Ancylostomatidae</taxon>
        <taxon>Bunostominae</taxon>
        <taxon>Necator</taxon>
    </lineage>
</organism>
<keyword evidence="2" id="KW-1185">Reference proteome</keyword>
<name>A0ABR1EMG8_NECAM</name>
<protein>
    <submittedName>
        <fullName evidence="1">Uncharacterized protein</fullName>
    </submittedName>
</protein>
<evidence type="ECO:0000313" key="2">
    <source>
        <dbReference type="Proteomes" id="UP001303046"/>
    </source>
</evidence>
<accession>A0ABR1EMG8</accession>
<reference evidence="1 2" key="1">
    <citation type="submission" date="2023-08" db="EMBL/GenBank/DDBJ databases">
        <title>A Necator americanus chromosomal reference genome.</title>
        <authorList>
            <person name="Ilik V."/>
            <person name="Petrzelkova K.J."/>
            <person name="Pardy F."/>
            <person name="Fuh T."/>
            <person name="Niatou-Singa F.S."/>
            <person name="Gouil Q."/>
            <person name="Baker L."/>
            <person name="Ritchie M.E."/>
            <person name="Jex A.R."/>
            <person name="Gazzola D."/>
            <person name="Li H."/>
            <person name="Toshio Fujiwara R."/>
            <person name="Zhan B."/>
            <person name="Aroian R.V."/>
            <person name="Pafco B."/>
            <person name="Schwarz E.M."/>
        </authorList>
    </citation>
    <scope>NUCLEOTIDE SEQUENCE [LARGE SCALE GENOMIC DNA]</scope>
    <source>
        <strain evidence="1 2">Aroian</strain>
        <tissue evidence="1">Whole animal</tissue>
    </source>
</reference>
<comment type="caution">
    <text evidence="1">The sequence shown here is derived from an EMBL/GenBank/DDBJ whole genome shotgun (WGS) entry which is preliminary data.</text>
</comment>
<gene>
    <name evidence="1" type="primary">Necator_chrX.g24419</name>
    <name evidence="1" type="ORF">RB195_024254</name>
</gene>
<proteinExistence type="predicted"/>
<dbReference type="EMBL" id="JAVFWL010000006">
    <property type="protein sequence ID" value="KAK6763852.1"/>
    <property type="molecule type" value="Genomic_DNA"/>
</dbReference>